<dbReference type="PANTHER" id="PTHR10344:SF1">
    <property type="entry name" value="THYMIDYLATE KINASE"/>
    <property type="match status" value="1"/>
</dbReference>
<dbReference type="NCBIfam" id="TIGR00041">
    <property type="entry name" value="DTMP_kinase"/>
    <property type="match status" value="1"/>
</dbReference>
<evidence type="ECO:0000256" key="8">
    <source>
        <dbReference type="ARBA" id="ARBA00022840"/>
    </source>
</evidence>
<keyword evidence="5" id="KW-0545">Nucleotide biosynthesis</keyword>
<keyword evidence="6" id="KW-0547">Nucleotide-binding</keyword>
<dbReference type="InterPro" id="IPR027417">
    <property type="entry name" value="P-loop_NTPase"/>
</dbReference>
<dbReference type="GO" id="GO:0005524">
    <property type="term" value="F:ATP binding"/>
    <property type="evidence" value="ECO:0007669"/>
    <property type="project" value="UniProtKB-KW"/>
</dbReference>
<name>A0A376B211_9ASCO</name>
<evidence type="ECO:0000256" key="3">
    <source>
        <dbReference type="ARBA" id="ARBA00012980"/>
    </source>
</evidence>
<sequence length="237" mass="27886">MVSQNNNNNNSKRGYLILIEGLDRTGKSTQAQYLSEISLLNDPILYKFPNRSTNIGKIINRYLTDKTMETVPDQTIHLLFSSNRWECINEIKTCLLNGKNVILDRYVYSGIAYSMAKNIKQMDYKWCYNCDVGLLKPDLTLFFQNRKNAMNTGFGDERYETADFQQQVATKFNEIFYKWEDKKYLNENIKFIDVENLSIRQVNKIVLQTVQEFIDAEKERQEKQKTALPFKFFEPLS</sequence>
<proteinExistence type="inferred from homology"/>
<evidence type="ECO:0000256" key="1">
    <source>
        <dbReference type="ARBA" id="ARBA00004992"/>
    </source>
</evidence>
<dbReference type="EC" id="2.7.4.9" evidence="3"/>
<dbReference type="GO" id="GO:0006235">
    <property type="term" value="P:dTTP biosynthetic process"/>
    <property type="evidence" value="ECO:0007669"/>
    <property type="project" value="TreeGrafter"/>
</dbReference>
<dbReference type="InterPro" id="IPR018095">
    <property type="entry name" value="Thymidylate_kin_CS"/>
</dbReference>
<keyword evidence="7 10" id="KW-0418">Kinase</keyword>
<organism evidence="10 11">
    <name type="scientific">Saccharomycodes ludwigii</name>
    <dbReference type="NCBI Taxonomy" id="36035"/>
    <lineage>
        <taxon>Eukaryota</taxon>
        <taxon>Fungi</taxon>
        <taxon>Dikarya</taxon>
        <taxon>Ascomycota</taxon>
        <taxon>Saccharomycotina</taxon>
        <taxon>Saccharomycetes</taxon>
        <taxon>Saccharomycodales</taxon>
        <taxon>Saccharomycodaceae</taxon>
        <taxon>Saccharomycodes</taxon>
    </lineage>
</organism>
<dbReference type="GO" id="GO:0006227">
    <property type="term" value="P:dUDP biosynthetic process"/>
    <property type="evidence" value="ECO:0007669"/>
    <property type="project" value="TreeGrafter"/>
</dbReference>
<dbReference type="InterPro" id="IPR039430">
    <property type="entry name" value="Thymidylate_kin-like_dom"/>
</dbReference>
<evidence type="ECO:0000256" key="4">
    <source>
        <dbReference type="ARBA" id="ARBA00022679"/>
    </source>
</evidence>
<dbReference type="GO" id="GO:0005829">
    <property type="term" value="C:cytosol"/>
    <property type="evidence" value="ECO:0007669"/>
    <property type="project" value="TreeGrafter"/>
</dbReference>
<dbReference type="PROSITE" id="PS01331">
    <property type="entry name" value="THYMIDYLATE_KINASE"/>
    <property type="match status" value="1"/>
</dbReference>
<dbReference type="VEuPathDB" id="FungiDB:SCODWIG_00486"/>
<comment type="pathway">
    <text evidence="1">Pyrimidine metabolism; dTTP biosynthesis.</text>
</comment>
<evidence type="ECO:0000256" key="2">
    <source>
        <dbReference type="ARBA" id="ARBA00009776"/>
    </source>
</evidence>
<dbReference type="PANTHER" id="PTHR10344">
    <property type="entry name" value="THYMIDYLATE KINASE"/>
    <property type="match status" value="1"/>
</dbReference>
<evidence type="ECO:0000256" key="5">
    <source>
        <dbReference type="ARBA" id="ARBA00022727"/>
    </source>
</evidence>
<dbReference type="GO" id="GO:0004798">
    <property type="term" value="F:dTMP kinase activity"/>
    <property type="evidence" value="ECO:0007669"/>
    <property type="project" value="UniProtKB-EC"/>
</dbReference>
<evidence type="ECO:0000313" key="10">
    <source>
        <dbReference type="EMBL" id="SSD58725.1"/>
    </source>
</evidence>
<gene>
    <name evidence="10" type="ORF">SCODWIG_00486</name>
</gene>
<evidence type="ECO:0000256" key="6">
    <source>
        <dbReference type="ARBA" id="ARBA00022741"/>
    </source>
</evidence>
<keyword evidence="8" id="KW-0067">ATP-binding</keyword>
<dbReference type="SUPFAM" id="SSF52540">
    <property type="entry name" value="P-loop containing nucleoside triphosphate hydrolases"/>
    <property type="match status" value="1"/>
</dbReference>
<keyword evidence="11" id="KW-1185">Reference proteome</keyword>
<dbReference type="Gene3D" id="3.40.50.300">
    <property type="entry name" value="P-loop containing nucleotide triphosphate hydrolases"/>
    <property type="match status" value="1"/>
</dbReference>
<dbReference type="GO" id="GO:0005634">
    <property type="term" value="C:nucleus"/>
    <property type="evidence" value="ECO:0007669"/>
    <property type="project" value="TreeGrafter"/>
</dbReference>
<dbReference type="GO" id="GO:0004550">
    <property type="term" value="F:nucleoside diphosphate kinase activity"/>
    <property type="evidence" value="ECO:0007669"/>
    <property type="project" value="TreeGrafter"/>
</dbReference>
<protein>
    <recommendedName>
        <fullName evidence="3">dTMP kinase</fullName>
        <ecNumber evidence="3">2.7.4.9</ecNumber>
    </recommendedName>
</protein>
<dbReference type="AlphaFoldDB" id="A0A376B211"/>
<accession>A0A376B211</accession>
<comment type="similarity">
    <text evidence="2">Belongs to the thymidylate kinase family.</text>
</comment>
<dbReference type="Proteomes" id="UP000262825">
    <property type="component" value="Unassembled WGS sequence"/>
</dbReference>
<reference evidence="11" key="1">
    <citation type="submission" date="2018-06" db="EMBL/GenBank/DDBJ databases">
        <authorList>
            <person name="Guldener U."/>
        </authorList>
    </citation>
    <scope>NUCLEOTIDE SEQUENCE [LARGE SCALE GENOMIC DNA]</scope>
    <source>
        <strain evidence="11">UTAD17</strain>
    </source>
</reference>
<dbReference type="InterPro" id="IPR018094">
    <property type="entry name" value="Thymidylate_kinase"/>
</dbReference>
<evidence type="ECO:0000313" key="11">
    <source>
        <dbReference type="Proteomes" id="UP000262825"/>
    </source>
</evidence>
<dbReference type="Pfam" id="PF02223">
    <property type="entry name" value="Thymidylate_kin"/>
    <property type="match status" value="1"/>
</dbReference>
<evidence type="ECO:0000259" key="9">
    <source>
        <dbReference type="Pfam" id="PF02223"/>
    </source>
</evidence>
<dbReference type="EMBL" id="UFAJ01000041">
    <property type="protein sequence ID" value="SSD58725.1"/>
    <property type="molecule type" value="Genomic_DNA"/>
</dbReference>
<keyword evidence="4" id="KW-0808">Transferase</keyword>
<dbReference type="HAMAP" id="MF_00165">
    <property type="entry name" value="Thymidylate_kinase"/>
    <property type="match status" value="1"/>
</dbReference>
<dbReference type="CDD" id="cd01672">
    <property type="entry name" value="TMPK"/>
    <property type="match status" value="1"/>
</dbReference>
<dbReference type="OrthoDB" id="425602at2759"/>
<feature type="domain" description="Thymidylate kinase-like" evidence="9">
    <location>
        <begin position="19"/>
        <end position="202"/>
    </location>
</feature>
<dbReference type="GO" id="GO:0006233">
    <property type="term" value="P:dTDP biosynthetic process"/>
    <property type="evidence" value="ECO:0007669"/>
    <property type="project" value="InterPro"/>
</dbReference>
<evidence type="ECO:0000256" key="7">
    <source>
        <dbReference type="ARBA" id="ARBA00022777"/>
    </source>
</evidence>